<dbReference type="EMBL" id="BQXS01012656">
    <property type="protein sequence ID" value="GKT26458.1"/>
    <property type="molecule type" value="Genomic_DNA"/>
</dbReference>
<dbReference type="Gene3D" id="1.10.510.10">
    <property type="entry name" value="Transferase(Phosphotransferase) domain 1"/>
    <property type="match status" value="1"/>
</dbReference>
<feature type="region of interest" description="Disordered" evidence="4">
    <location>
        <begin position="343"/>
        <end position="373"/>
    </location>
</feature>
<sequence length="849" mass="95076">MTGTPNIIHKTATFIAEGSEPCDSLHTPKYPPPIHIVNPNIIKIYPKTMALFDEDSSSPSPNTYSICGFLLDRFSLCFKALHFPFKEESHVDHVQICVKKTTAPKTLNITIITASGDEVEFIFSISPPTREYEWLSLKIERDSVVKCIIQGTSSTGADNVVELIGLRILSQETCFMPSCSSHTPSRTHCSYSQSRSSISSSTSSRHDHHSRKDSSTPSSTHTHHSHRHSHSGHRSKKSSHSVSKSRTSHPKDVVNPQLSINPTPKITEVEPIRTSIDESAFVESTSDIRSSCDNSIDTSIDDKDDFLEVSSSMRYSPLSSSGPQQHPEIVKYLRSFLKITRDPSTSAPRKMTIGPQRGAPKIKRKSIDQRDKRTHTLTNGSLIDPLCVLGIGGFGVVSLINIKEIDDFTITPIHNNPCILKQVLEQGDHDSVLGFRKEFKLQRKVFRKVPQRIPRPLYMLDLLDESYNGSAGFCMEFCRGGCINDFVQKWCRLSEDPDKKDEDSESTTIENSEYENDFEDSETDIEIGPSFLDPVRVSSVAVDMIECLADVFKKCKVVHRDIKPENFLVRVDPETNKCCTVLADLGMTQLQEVIDSSSSSRSFQVSKSLEPVKLKTSDLMKAISSPPKSKSFSLSGPNSSSESSVSGPIPLVPEKTDTQKGAGQMCGTLDYFAPEYLGKSAVPPHQKGDVYSLGMSIIMLFKQDPPFSTHDIFVGVRDTAQCFEKLHQLHMREYYPKVSDIELFKKLANIESGRYKPVYDCLSTVCDNITKVNHEERWDVQRACDEVQKIKDLLPEMGEGYICPTVDETIARASTKWFARNKSSYFAKTENSRDLYKGERGEMDLKDTE</sequence>
<dbReference type="InterPro" id="IPR011009">
    <property type="entry name" value="Kinase-like_dom_sf"/>
</dbReference>
<dbReference type="Pfam" id="PF00069">
    <property type="entry name" value="Pkinase"/>
    <property type="match status" value="1"/>
</dbReference>
<feature type="compositionally biased region" description="Basic residues" evidence="4">
    <location>
        <begin position="221"/>
        <end position="239"/>
    </location>
</feature>
<feature type="compositionally biased region" description="Acidic residues" evidence="4">
    <location>
        <begin position="512"/>
        <end position="522"/>
    </location>
</feature>
<evidence type="ECO:0000256" key="2">
    <source>
        <dbReference type="ARBA" id="ARBA00022840"/>
    </source>
</evidence>
<dbReference type="SMART" id="SM00220">
    <property type="entry name" value="S_TKc"/>
    <property type="match status" value="1"/>
</dbReference>
<dbReference type="PROSITE" id="PS00108">
    <property type="entry name" value="PROTEIN_KINASE_ST"/>
    <property type="match status" value="1"/>
</dbReference>
<evidence type="ECO:0000256" key="3">
    <source>
        <dbReference type="PROSITE-ProRule" id="PRU10141"/>
    </source>
</evidence>
<dbReference type="InterPro" id="IPR017441">
    <property type="entry name" value="Protein_kinase_ATP_BS"/>
</dbReference>
<keyword evidence="7" id="KW-1185">Reference proteome</keyword>
<feature type="binding site" evidence="3">
    <location>
        <position position="421"/>
    </location>
    <ligand>
        <name>ATP</name>
        <dbReference type="ChEBI" id="CHEBI:30616"/>
    </ligand>
</feature>
<feature type="region of interest" description="Disordered" evidence="4">
    <location>
        <begin position="182"/>
        <end position="266"/>
    </location>
</feature>
<feature type="compositionally biased region" description="Low complexity" evidence="4">
    <location>
        <begin position="624"/>
        <end position="646"/>
    </location>
</feature>
<dbReference type="Proteomes" id="UP001057375">
    <property type="component" value="Unassembled WGS sequence"/>
</dbReference>
<evidence type="ECO:0000259" key="5">
    <source>
        <dbReference type="PROSITE" id="PS50011"/>
    </source>
</evidence>
<feature type="domain" description="Protein kinase" evidence="5">
    <location>
        <begin position="383"/>
        <end position="794"/>
    </location>
</feature>
<dbReference type="InterPro" id="IPR008271">
    <property type="entry name" value="Ser/Thr_kinase_AS"/>
</dbReference>
<dbReference type="PANTHER" id="PTHR44167">
    <property type="entry name" value="OVARIAN-SPECIFIC SERINE/THREONINE-PROTEIN KINASE LOK-RELATED"/>
    <property type="match status" value="1"/>
</dbReference>
<accession>A0ABQ5K2Q3</accession>
<evidence type="ECO:0000313" key="7">
    <source>
        <dbReference type="Proteomes" id="UP001057375"/>
    </source>
</evidence>
<name>A0ABQ5K2Q3_9EUKA</name>
<keyword evidence="1 3" id="KW-0547">Nucleotide-binding</keyword>
<evidence type="ECO:0000256" key="4">
    <source>
        <dbReference type="SAM" id="MobiDB-lite"/>
    </source>
</evidence>
<dbReference type="PANTHER" id="PTHR44167:SF24">
    <property type="entry name" value="SERINE_THREONINE-PROTEIN KINASE CHK2"/>
    <property type="match status" value="1"/>
</dbReference>
<dbReference type="InterPro" id="IPR000719">
    <property type="entry name" value="Prot_kinase_dom"/>
</dbReference>
<protein>
    <recommendedName>
        <fullName evidence="5">Protein kinase domain-containing protein</fullName>
    </recommendedName>
</protein>
<dbReference type="SUPFAM" id="SSF56112">
    <property type="entry name" value="Protein kinase-like (PK-like)"/>
    <property type="match status" value="1"/>
</dbReference>
<evidence type="ECO:0000256" key="1">
    <source>
        <dbReference type="ARBA" id="ARBA00022741"/>
    </source>
</evidence>
<comment type="caution">
    <text evidence="6">The sequence shown here is derived from an EMBL/GenBank/DDBJ whole genome shotgun (WGS) entry which is preliminary data.</text>
</comment>
<dbReference type="PROSITE" id="PS00107">
    <property type="entry name" value="PROTEIN_KINASE_ATP"/>
    <property type="match status" value="1"/>
</dbReference>
<feature type="region of interest" description="Disordered" evidence="4">
    <location>
        <begin position="622"/>
        <end position="661"/>
    </location>
</feature>
<reference evidence="6" key="1">
    <citation type="submission" date="2022-03" db="EMBL/GenBank/DDBJ databases">
        <title>Draft genome sequence of Aduncisulcus paluster, a free-living microaerophilic Fornicata.</title>
        <authorList>
            <person name="Yuyama I."/>
            <person name="Kume K."/>
            <person name="Tamura T."/>
            <person name="Inagaki Y."/>
            <person name="Hashimoto T."/>
        </authorList>
    </citation>
    <scope>NUCLEOTIDE SEQUENCE</scope>
    <source>
        <strain evidence="6">NY0171</strain>
    </source>
</reference>
<organism evidence="6 7">
    <name type="scientific">Aduncisulcus paluster</name>
    <dbReference type="NCBI Taxonomy" id="2918883"/>
    <lineage>
        <taxon>Eukaryota</taxon>
        <taxon>Metamonada</taxon>
        <taxon>Carpediemonas-like organisms</taxon>
        <taxon>Aduncisulcus</taxon>
    </lineage>
</organism>
<proteinExistence type="predicted"/>
<dbReference type="PROSITE" id="PS50011">
    <property type="entry name" value="PROTEIN_KINASE_DOM"/>
    <property type="match status" value="1"/>
</dbReference>
<feature type="region of interest" description="Disordered" evidence="4">
    <location>
        <begin position="496"/>
        <end position="522"/>
    </location>
</feature>
<evidence type="ECO:0000313" key="6">
    <source>
        <dbReference type="EMBL" id="GKT26458.1"/>
    </source>
</evidence>
<gene>
    <name evidence="6" type="ORF">ADUPG1_013364</name>
</gene>
<feature type="compositionally biased region" description="Low complexity" evidence="4">
    <location>
        <begin position="190"/>
        <end position="203"/>
    </location>
</feature>
<keyword evidence="2 3" id="KW-0067">ATP-binding</keyword>